<name>A0ABY9HBY2_9MOLU</name>
<gene>
    <name evidence="2" type="ORF">Q8852_01870</name>
</gene>
<keyword evidence="1" id="KW-1133">Transmembrane helix</keyword>
<proteinExistence type="predicted"/>
<keyword evidence="1" id="KW-0812">Transmembrane</keyword>
<feature type="transmembrane region" description="Helical" evidence="1">
    <location>
        <begin position="12"/>
        <end position="34"/>
    </location>
</feature>
<dbReference type="Proteomes" id="UP001237011">
    <property type="component" value="Chromosome"/>
</dbReference>
<sequence>MIKVNCGLFFGYALGALLMYVIFKLNWIFSYVFLRNKKIKLYALFILKTALYFGLVALIIYLMLIIDFNYLVKHSIENPTLIDRFNKPINIFAFSGGLLTSFIAILFTECMMHLKK</sequence>
<evidence type="ECO:0000256" key="1">
    <source>
        <dbReference type="SAM" id="Phobius"/>
    </source>
</evidence>
<dbReference type="RefSeq" id="WP_305938296.1">
    <property type="nucleotide sequence ID" value="NZ_CP132191.1"/>
</dbReference>
<evidence type="ECO:0000313" key="3">
    <source>
        <dbReference type="Proteomes" id="UP001237011"/>
    </source>
</evidence>
<keyword evidence="3" id="KW-1185">Reference proteome</keyword>
<keyword evidence="1" id="KW-0472">Membrane</keyword>
<evidence type="ECO:0000313" key="2">
    <source>
        <dbReference type="EMBL" id="WLP85873.1"/>
    </source>
</evidence>
<organism evidence="2 3">
    <name type="scientific">Mycoplasma seminis</name>
    <dbReference type="NCBI Taxonomy" id="512749"/>
    <lineage>
        <taxon>Bacteria</taxon>
        <taxon>Bacillati</taxon>
        <taxon>Mycoplasmatota</taxon>
        <taxon>Mollicutes</taxon>
        <taxon>Mycoplasmataceae</taxon>
        <taxon>Mycoplasma</taxon>
    </lineage>
</organism>
<dbReference type="EMBL" id="CP132191">
    <property type="protein sequence ID" value="WLP85873.1"/>
    <property type="molecule type" value="Genomic_DNA"/>
</dbReference>
<reference evidence="2" key="1">
    <citation type="submission" date="2023-08" db="EMBL/GenBank/DDBJ databases">
        <title>Complete genome sequence of Mycoplasma seminis 2200.</title>
        <authorList>
            <person name="Spergser J."/>
        </authorList>
    </citation>
    <scope>NUCLEOTIDE SEQUENCE [LARGE SCALE GENOMIC DNA]</scope>
    <source>
        <strain evidence="2">2200</strain>
    </source>
</reference>
<feature type="transmembrane region" description="Helical" evidence="1">
    <location>
        <begin position="88"/>
        <end position="107"/>
    </location>
</feature>
<accession>A0ABY9HBY2</accession>
<protein>
    <submittedName>
        <fullName evidence="2">Uncharacterized protein</fullName>
    </submittedName>
</protein>
<feature type="transmembrane region" description="Helical" evidence="1">
    <location>
        <begin position="41"/>
        <end position="68"/>
    </location>
</feature>